<dbReference type="Pfam" id="PF25369">
    <property type="entry name" value="SH3_VIII-1_N"/>
    <property type="match status" value="1"/>
</dbReference>
<feature type="region of interest" description="Disordered" evidence="10">
    <location>
        <begin position="1201"/>
        <end position="1271"/>
    </location>
</feature>
<organism evidence="13 14">
    <name type="scientific">Artemisia annua</name>
    <name type="common">Sweet wormwood</name>
    <dbReference type="NCBI Taxonomy" id="35608"/>
    <lineage>
        <taxon>Eukaryota</taxon>
        <taxon>Viridiplantae</taxon>
        <taxon>Streptophyta</taxon>
        <taxon>Embryophyta</taxon>
        <taxon>Tracheophyta</taxon>
        <taxon>Spermatophyta</taxon>
        <taxon>Magnoliopsida</taxon>
        <taxon>eudicotyledons</taxon>
        <taxon>Gunneridae</taxon>
        <taxon>Pentapetalae</taxon>
        <taxon>asterids</taxon>
        <taxon>campanulids</taxon>
        <taxon>Asterales</taxon>
        <taxon>Asteraceae</taxon>
        <taxon>Asteroideae</taxon>
        <taxon>Anthemideae</taxon>
        <taxon>Artemisiinae</taxon>
        <taxon>Artemisia</taxon>
    </lineage>
</organism>
<dbReference type="PROSITE" id="PS51456">
    <property type="entry name" value="MYOSIN_MOTOR"/>
    <property type="match status" value="1"/>
</dbReference>
<dbReference type="InterPro" id="IPR004009">
    <property type="entry name" value="SH3_Myosin"/>
</dbReference>
<dbReference type="InterPro" id="IPR027417">
    <property type="entry name" value="P-loop_NTPase"/>
</dbReference>
<keyword evidence="3" id="KW-0112">Calmodulin-binding</keyword>
<evidence type="ECO:0000256" key="9">
    <source>
        <dbReference type="SAM" id="Coils"/>
    </source>
</evidence>
<evidence type="ECO:0000256" key="2">
    <source>
        <dbReference type="ARBA" id="ARBA00022840"/>
    </source>
</evidence>
<evidence type="ECO:0000256" key="8">
    <source>
        <dbReference type="PROSITE-ProRule" id="PRU00782"/>
    </source>
</evidence>
<feature type="domain" description="Myosin motor" evidence="11">
    <location>
        <begin position="170"/>
        <end position="416"/>
    </location>
</feature>
<comment type="similarity">
    <text evidence="8">Belongs to the TRAFAC class myosin-kinesin ATPase superfamily. Myosin family.</text>
</comment>
<feature type="region of interest" description="Disordered" evidence="10">
    <location>
        <begin position="15"/>
        <end position="50"/>
    </location>
</feature>
<keyword evidence="6 8" id="KW-0505">Motor protein</keyword>
<dbReference type="Pfam" id="PF00063">
    <property type="entry name" value="Myosin_head"/>
    <property type="match status" value="1"/>
</dbReference>
<evidence type="ECO:0000256" key="10">
    <source>
        <dbReference type="SAM" id="MobiDB-lite"/>
    </source>
</evidence>
<dbReference type="EMBL" id="PKPP01000164">
    <property type="protein sequence ID" value="PWA96699.1"/>
    <property type="molecule type" value="Genomic_DNA"/>
</dbReference>
<dbReference type="PROSITE" id="PS50096">
    <property type="entry name" value="IQ"/>
    <property type="match status" value="2"/>
</dbReference>
<dbReference type="GO" id="GO:0005524">
    <property type="term" value="F:ATP binding"/>
    <property type="evidence" value="ECO:0007669"/>
    <property type="project" value="UniProtKB-UniRule"/>
</dbReference>
<evidence type="ECO:0000256" key="5">
    <source>
        <dbReference type="ARBA" id="ARBA00023123"/>
    </source>
</evidence>
<feature type="compositionally biased region" description="Basic and acidic residues" evidence="10">
    <location>
        <begin position="645"/>
        <end position="654"/>
    </location>
</feature>
<feature type="region of interest" description="Disordered" evidence="10">
    <location>
        <begin position="642"/>
        <end position="661"/>
    </location>
</feature>
<evidence type="ECO:0000256" key="7">
    <source>
        <dbReference type="ARBA" id="ARBA00023203"/>
    </source>
</evidence>
<feature type="binding site" evidence="8">
    <location>
        <begin position="261"/>
        <end position="268"/>
    </location>
    <ligand>
        <name>ATP</name>
        <dbReference type="ChEBI" id="CHEBI:30616"/>
    </ligand>
</feature>
<reference evidence="13 14" key="1">
    <citation type="journal article" date="2018" name="Mol. Plant">
        <title>The genome of Artemisia annua provides insight into the evolution of Asteraceae family and artemisinin biosynthesis.</title>
        <authorList>
            <person name="Shen Q."/>
            <person name="Zhang L."/>
            <person name="Liao Z."/>
            <person name="Wang S."/>
            <person name="Yan T."/>
            <person name="Shi P."/>
            <person name="Liu M."/>
            <person name="Fu X."/>
            <person name="Pan Q."/>
            <person name="Wang Y."/>
            <person name="Lv Z."/>
            <person name="Lu X."/>
            <person name="Zhang F."/>
            <person name="Jiang W."/>
            <person name="Ma Y."/>
            <person name="Chen M."/>
            <person name="Hao X."/>
            <person name="Li L."/>
            <person name="Tang Y."/>
            <person name="Lv G."/>
            <person name="Zhou Y."/>
            <person name="Sun X."/>
            <person name="Brodelius P.E."/>
            <person name="Rose J.K.C."/>
            <person name="Tang K."/>
        </authorList>
    </citation>
    <scope>NUCLEOTIDE SEQUENCE [LARGE SCALE GENOMIC DNA]</scope>
    <source>
        <strain evidence="14">cv. Huhao1</strain>
        <tissue evidence="13">Leaf</tissue>
    </source>
</reference>
<dbReference type="GO" id="GO:0005737">
    <property type="term" value="C:cytoplasm"/>
    <property type="evidence" value="ECO:0007669"/>
    <property type="project" value="TreeGrafter"/>
</dbReference>
<dbReference type="GO" id="GO:0000146">
    <property type="term" value="F:microfilament motor activity"/>
    <property type="evidence" value="ECO:0007669"/>
    <property type="project" value="TreeGrafter"/>
</dbReference>
<proteinExistence type="inferred from homology"/>
<feature type="compositionally biased region" description="Low complexity" evidence="10">
    <location>
        <begin position="915"/>
        <end position="924"/>
    </location>
</feature>
<dbReference type="PANTHER" id="PTHR13140">
    <property type="entry name" value="MYOSIN"/>
    <property type="match status" value="1"/>
</dbReference>
<comment type="caution">
    <text evidence="13">The sequence shown here is derived from an EMBL/GenBank/DDBJ whole genome shotgun (WGS) entry which is preliminary data.</text>
</comment>
<keyword evidence="13" id="KW-0378">Hydrolase</keyword>
<dbReference type="InterPro" id="IPR000048">
    <property type="entry name" value="IQ_motif_EF-hand-BS"/>
</dbReference>
<dbReference type="Gene3D" id="1.10.10.820">
    <property type="match status" value="1"/>
</dbReference>
<sequence>MASLVVRSSLEEMLDSLQRNESKQTDLPPALPSRPGSKARLPKRPVPSMLGGVQEVKRNGSFGRKEVMETVVCSESPYNMGDVHECRLAENGGAGLATIAPRLLDSGWDKSLEYYIKKQLRLWCRLQNGQWELGKIQSAVGGKASVTLLDGTVMTVSTGELLPANTETLDGVDNLVGLGYLNEPSVLCNLQYRYHRDVIYTMAGPILLAINPFKDVSVSGSDVITAYREKILDSPHVYAVADAAYNDMMRDGVNQSIIISGESGGGKSVTAKLAIEYLVEAGGGNSDIAGKILQSGCILEAFGNAKTSRNKNSSRFSRISQLNRSERSYHVFYQMCAGATSDMRDKLNLRIATEYKYLNKSGCLKIHEVDDAQNFKKLMEALVTLGISHEDQERIFKLLAAILWLGNISFEVTDLENHVTVMTDEVAILQQYYIQPETYQLGFTKIYLRAEPISVLEKFRQQVMEGTYKVQNNCHRGRVRDFRELMSSAVTLQSFVRGENTRKRRNVVRKPSDQVAPRSLDHLKAVVHIQSVTRGWLARGHYSHLRRWKMSAPDTSKTGRKSYSKVTPEDLPVLHSNVEELKKLVKKLEVSLTQKEHENNELKEQVRQFEARWSEQEVKMKSVEDTWQRQMSSLQKSLAAAKKTLSADESRDEISGTQNPDVMDRLSKEFEQKRQNFDDDARAIIGTKSGHMSYSKQIEEFKRIKDRFEMWKKEYKHQLRETRSKIVKGVNGEGASDKRGKQSWWGKLTKSLVLTNDPFPVYLYLDEIEAPMWADLSLCDLASDDIYPLTNAGHVNLGFIDRFHQRASSHLISKLFHPTNSITIQEPPSPKLPASVSKSRGKSYKVKNWEQKKSKTVSNQQGPVKNLTKKSAGSKGSSNKAKPVFNTAKSRENGGPKPCSSSESGPTDNSRPKLTKSCSSSLTSGVTENSRPKLSKSGSSSLATDVTDNSRPKLSKTRSTSLASGVTDDSRPKNSKSRSSSLATDVTDNLRPKLSKTRSNSLASGVTDDSRPKLPKSRSSSIASGLTESSSMSTLTSEHGEPQVKKSIEVSCQTSDLLSSLRMNLRKSCVTRPAARVVASGGTCSEGGKSSLSKSSVDSPLDQGSSDKKVVVGDNTSVTRVSQPPKNKTKAANVTKASALNASSVPDKQLASRATDKGKVQQPKSLGKVLMPRKVNEQNQMISKETKKVGIDRRTASLASIKETASARAATSQKTKSSDKVAQPVGNVQRASKQSVVQKNGTKKPIGLKEKTNTRNKDKDTVNPARKVYFR</sequence>
<evidence type="ECO:0000256" key="6">
    <source>
        <dbReference type="ARBA" id="ARBA00023175"/>
    </source>
</evidence>
<protein>
    <submittedName>
        <fullName evidence="13">IQ motif, EF-hand binding site, P-loop containing nucleoside triphosphate hydrolase</fullName>
    </submittedName>
</protein>
<keyword evidence="14" id="KW-1185">Reference proteome</keyword>
<comment type="caution">
    <text evidence="8">Lacks conserved residue(s) required for the propagation of feature annotation.</text>
</comment>
<dbReference type="GO" id="GO:0030048">
    <property type="term" value="P:actin filament-based movement"/>
    <property type="evidence" value="ECO:0007669"/>
    <property type="project" value="UniProtKB-ARBA"/>
</dbReference>
<feature type="compositionally biased region" description="Low complexity" evidence="10">
    <location>
        <begin position="869"/>
        <end position="882"/>
    </location>
</feature>
<dbReference type="GO" id="GO:0005516">
    <property type="term" value="F:calmodulin binding"/>
    <property type="evidence" value="ECO:0007669"/>
    <property type="project" value="UniProtKB-KW"/>
</dbReference>
<dbReference type="FunFam" id="1.10.10.820:FF:000001">
    <property type="entry name" value="Myosin heavy chain"/>
    <property type="match status" value="1"/>
</dbReference>
<dbReference type="PANTHER" id="PTHR13140:SF706">
    <property type="entry name" value="DILUTE CLASS UNCONVENTIONAL MYOSIN, ISOFORM C"/>
    <property type="match status" value="1"/>
</dbReference>
<dbReference type="InterPro" id="IPR036961">
    <property type="entry name" value="Kinesin_motor_dom_sf"/>
</dbReference>
<evidence type="ECO:0000256" key="1">
    <source>
        <dbReference type="ARBA" id="ARBA00022741"/>
    </source>
</evidence>
<gene>
    <name evidence="13" type="ORF">CTI12_AA036220</name>
</gene>
<keyword evidence="1 8" id="KW-0547">Nucleotide-binding</keyword>
<feature type="coiled-coil region" evidence="9">
    <location>
        <begin position="578"/>
        <end position="619"/>
    </location>
</feature>
<keyword evidence="2 8" id="KW-0067">ATP-binding</keyword>
<feature type="compositionally biased region" description="Low complexity" evidence="10">
    <location>
        <begin position="1130"/>
        <end position="1139"/>
    </location>
</feature>
<feature type="compositionally biased region" description="Polar residues" evidence="10">
    <location>
        <begin position="899"/>
        <end position="909"/>
    </location>
</feature>
<dbReference type="InterPro" id="IPR001609">
    <property type="entry name" value="Myosin_head_motor_dom-like"/>
</dbReference>
<dbReference type="Proteomes" id="UP000245207">
    <property type="component" value="Unassembled WGS sequence"/>
</dbReference>
<evidence type="ECO:0000313" key="14">
    <source>
        <dbReference type="Proteomes" id="UP000245207"/>
    </source>
</evidence>
<feature type="region of interest" description="Disordered" evidence="10">
    <location>
        <begin position="822"/>
        <end position="1047"/>
    </location>
</feature>
<dbReference type="GO" id="GO:0016459">
    <property type="term" value="C:myosin complex"/>
    <property type="evidence" value="ECO:0007669"/>
    <property type="project" value="UniProtKB-KW"/>
</dbReference>
<keyword evidence="5 8" id="KW-0518">Myosin</keyword>
<dbReference type="Pfam" id="PF00612">
    <property type="entry name" value="IQ"/>
    <property type="match status" value="2"/>
</dbReference>
<feature type="domain" description="Myosin N-terminal SH3-like" evidence="12">
    <location>
        <begin position="117"/>
        <end position="166"/>
    </location>
</feature>
<dbReference type="AlphaFoldDB" id="A0A2U1QFA9"/>
<evidence type="ECO:0000256" key="3">
    <source>
        <dbReference type="ARBA" id="ARBA00022860"/>
    </source>
</evidence>
<dbReference type="GO" id="GO:0051015">
    <property type="term" value="F:actin filament binding"/>
    <property type="evidence" value="ECO:0007669"/>
    <property type="project" value="TreeGrafter"/>
</dbReference>
<feature type="compositionally biased region" description="Polar residues" evidence="10">
    <location>
        <begin position="1229"/>
        <end position="1240"/>
    </location>
</feature>
<dbReference type="GO" id="GO:0016787">
    <property type="term" value="F:hydrolase activity"/>
    <property type="evidence" value="ECO:0007669"/>
    <property type="project" value="UniProtKB-KW"/>
</dbReference>
<dbReference type="InterPro" id="IPR057535">
    <property type="entry name" value="MYO1-3_N_SH3"/>
</dbReference>
<dbReference type="STRING" id="35608.A0A2U1QFA9"/>
<dbReference type="OrthoDB" id="6108017at2759"/>
<feature type="region of interest" description="Disordered" evidence="10">
    <location>
        <begin position="1073"/>
        <end position="1169"/>
    </location>
</feature>
<feature type="compositionally biased region" description="Basic and acidic residues" evidence="10">
    <location>
        <begin position="1038"/>
        <end position="1047"/>
    </location>
</feature>
<dbReference type="Gene3D" id="1.20.5.190">
    <property type="match status" value="1"/>
</dbReference>
<dbReference type="GO" id="GO:0016020">
    <property type="term" value="C:membrane"/>
    <property type="evidence" value="ECO:0007669"/>
    <property type="project" value="TreeGrafter"/>
</dbReference>
<dbReference type="GO" id="GO:0007015">
    <property type="term" value="P:actin filament organization"/>
    <property type="evidence" value="ECO:0007669"/>
    <property type="project" value="TreeGrafter"/>
</dbReference>
<dbReference type="Gene3D" id="3.40.850.10">
    <property type="entry name" value="Kinesin motor domain"/>
    <property type="match status" value="1"/>
</dbReference>
<feature type="compositionally biased region" description="Low complexity" evidence="10">
    <location>
        <begin position="1017"/>
        <end position="1037"/>
    </location>
</feature>
<accession>A0A2U1QFA9</accession>
<dbReference type="PRINTS" id="PR00193">
    <property type="entry name" value="MYOSINHEAVY"/>
</dbReference>
<feature type="compositionally biased region" description="Low complexity" evidence="10">
    <location>
        <begin position="1086"/>
        <end position="1102"/>
    </location>
</feature>
<keyword evidence="4 9" id="KW-0175">Coiled coil</keyword>
<feature type="compositionally biased region" description="Basic and acidic residues" evidence="10">
    <location>
        <begin position="1247"/>
        <end position="1261"/>
    </location>
</feature>
<feature type="compositionally biased region" description="Polar residues" evidence="10">
    <location>
        <begin position="1114"/>
        <end position="1125"/>
    </location>
</feature>
<keyword evidence="7 8" id="KW-0009">Actin-binding</keyword>
<evidence type="ECO:0000259" key="12">
    <source>
        <dbReference type="PROSITE" id="PS51844"/>
    </source>
</evidence>
<dbReference type="SUPFAM" id="SSF52540">
    <property type="entry name" value="P-loop containing nucleoside triphosphate hydrolases"/>
    <property type="match status" value="1"/>
</dbReference>
<evidence type="ECO:0000256" key="4">
    <source>
        <dbReference type="ARBA" id="ARBA00023054"/>
    </source>
</evidence>
<dbReference type="SMART" id="SM00242">
    <property type="entry name" value="MYSc"/>
    <property type="match status" value="1"/>
</dbReference>
<name>A0A2U1QFA9_ARTAN</name>
<evidence type="ECO:0000259" key="11">
    <source>
        <dbReference type="PROSITE" id="PS51456"/>
    </source>
</evidence>
<evidence type="ECO:0000313" key="13">
    <source>
        <dbReference type="EMBL" id="PWA96699.1"/>
    </source>
</evidence>
<dbReference type="PROSITE" id="PS51844">
    <property type="entry name" value="SH3_LIKE"/>
    <property type="match status" value="1"/>
</dbReference>